<accession>X5MDI4</accession>
<evidence type="ECO:0000313" key="1">
    <source>
        <dbReference type="EMBL" id="CDO60197.1"/>
    </source>
</evidence>
<dbReference type="KEGG" id="pect:BN1012_Phect1984"/>
<dbReference type="Proteomes" id="UP000032160">
    <property type="component" value="Chromosome I"/>
</dbReference>
<gene>
    <name evidence="1" type="ORF">BN1012_Phect1984</name>
</gene>
<dbReference type="HOGENOM" id="CLU_2859385_0_0_5"/>
<protein>
    <submittedName>
        <fullName evidence="1">Uncharacterized protein</fullName>
    </submittedName>
</protein>
<name>X5MDI4_9HYPH</name>
<evidence type="ECO:0000313" key="2">
    <source>
        <dbReference type="Proteomes" id="UP000032160"/>
    </source>
</evidence>
<sequence>MDRLGDVGQLIEFNMSSEAAKKLQALHICSERSDCQYWQSCINRVEDLWNRQMYAAEPASRLPS</sequence>
<keyword evidence="2" id="KW-1185">Reference proteome</keyword>
<proteinExistence type="predicted"/>
<dbReference type="EMBL" id="HG966617">
    <property type="protein sequence ID" value="CDO60197.1"/>
    <property type="molecule type" value="Genomic_DNA"/>
</dbReference>
<reference evidence="1 2" key="1">
    <citation type="journal article" date="2014" name="Front. Genet.">
        <title>Genome and metabolic network of "Candidatus Phaeomarinobacter ectocarpi" Ec32, a new candidate genus of Alphaproteobacteria frequently associated with brown algae.</title>
        <authorList>
            <person name="Dittami S.M."/>
            <person name="Barbeyron T."/>
            <person name="Boyen C."/>
            <person name="Cambefort J."/>
            <person name="Collet G."/>
            <person name="Delage L."/>
            <person name="Gobet A."/>
            <person name="Groisillier A."/>
            <person name="Leblanc C."/>
            <person name="Michel G."/>
            <person name="Scornet D."/>
            <person name="Siegel A."/>
            <person name="Tapia J.E."/>
            <person name="Tonon T."/>
        </authorList>
    </citation>
    <scope>NUCLEOTIDE SEQUENCE [LARGE SCALE GENOMIC DNA]</scope>
    <source>
        <strain evidence="1 2">Ec32</strain>
    </source>
</reference>
<dbReference type="AlphaFoldDB" id="X5MDI4"/>
<organism evidence="1 2">
    <name type="scientific">Candidatus Phaeomarinibacter ectocarpi</name>
    <dbReference type="NCBI Taxonomy" id="1458461"/>
    <lineage>
        <taxon>Bacteria</taxon>
        <taxon>Pseudomonadati</taxon>
        <taxon>Pseudomonadota</taxon>
        <taxon>Alphaproteobacteria</taxon>
        <taxon>Hyphomicrobiales</taxon>
        <taxon>Parvibaculaceae</taxon>
        <taxon>Candidatus Phaeomarinibacter</taxon>
    </lineage>
</organism>